<dbReference type="FunFam" id="3.40.50.720:FF:000084">
    <property type="entry name" value="Short-chain dehydrogenase reductase"/>
    <property type="match status" value="1"/>
</dbReference>
<dbReference type="PRINTS" id="PR00080">
    <property type="entry name" value="SDRFAMILY"/>
</dbReference>
<dbReference type="AlphaFoldDB" id="A0A1B2EI32"/>
<name>A0A1B2EI32_9HYPH</name>
<dbReference type="InterPro" id="IPR002347">
    <property type="entry name" value="SDR_fam"/>
</dbReference>
<dbReference type="InterPro" id="IPR020904">
    <property type="entry name" value="Sc_DH/Rdtase_CS"/>
</dbReference>
<dbReference type="PROSITE" id="PS00061">
    <property type="entry name" value="ADH_SHORT"/>
    <property type="match status" value="1"/>
</dbReference>
<protein>
    <submittedName>
        <fullName evidence="3">3-oxoacyl-ACP reductase</fullName>
    </submittedName>
</protein>
<dbReference type="KEGG" id="moc:BB934_16545"/>
<dbReference type="InterPro" id="IPR057326">
    <property type="entry name" value="KR_dom"/>
</dbReference>
<dbReference type="SUPFAM" id="SSF51735">
    <property type="entry name" value="NAD(P)-binding Rossmann-fold domains"/>
    <property type="match status" value="1"/>
</dbReference>
<dbReference type="CDD" id="cd05233">
    <property type="entry name" value="SDR_c"/>
    <property type="match status" value="1"/>
</dbReference>
<evidence type="ECO:0000313" key="3">
    <source>
        <dbReference type="EMBL" id="ANY79638.1"/>
    </source>
</evidence>
<dbReference type="OrthoDB" id="9790146at2"/>
<accession>A0A1B2EI32</accession>
<dbReference type="GO" id="GO:0016616">
    <property type="term" value="F:oxidoreductase activity, acting on the CH-OH group of donors, NAD or NADP as acceptor"/>
    <property type="evidence" value="ECO:0007669"/>
    <property type="project" value="TreeGrafter"/>
</dbReference>
<dbReference type="EMBL" id="CP016616">
    <property type="protein sequence ID" value="ANY79638.1"/>
    <property type="molecule type" value="Genomic_DNA"/>
</dbReference>
<dbReference type="PANTHER" id="PTHR42760:SF123">
    <property type="entry name" value="OXIDOREDUCTASE"/>
    <property type="match status" value="1"/>
</dbReference>
<dbReference type="RefSeq" id="WP_099510656.1">
    <property type="nucleotide sequence ID" value="NZ_CP016616.1"/>
</dbReference>
<reference evidence="3" key="1">
    <citation type="submission" date="2016-07" db="EMBL/GenBank/DDBJ databases">
        <title>Microvirga ossetica sp. nov. a new species of rhizobia isolated from root nodules of the legume species Vicia alpestris Steven originated from North Ossetia region in the Caucasus.</title>
        <authorList>
            <person name="Safronova V.I."/>
            <person name="Kuznetsova I.G."/>
            <person name="Sazanova A.L."/>
            <person name="Belimov A."/>
            <person name="Andronov E."/>
            <person name="Osledkin Y.S."/>
            <person name="Onishchuk O.P."/>
            <person name="Kurchak O.N."/>
            <person name="Shaposhnikov A.I."/>
            <person name="Willems A."/>
            <person name="Tikhonovich I.A."/>
        </authorList>
    </citation>
    <scope>NUCLEOTIDE SEQUENCE [LARGE SCALE GENOMIC DNA]</scope>
    <source>
        <strain evidence="3">V5/3M</strain>
    </source>
</reference>
<dbReference type="PANTHER" id="PTHR42760">
    <property type="entry name" value="SHORT-CHAIN DEHYDROGENASES/REDUCTASES FAMILY MEMBER"/>
    <property type="match status" value="1"/>
</dbReference>
<evidence type="ECO:0000259" key="2">
    <source>
        <dbReference type="SMART" id="SM00822"/>
    </source>
</evidence>
<dbReference type="NCBIfam" id="NF005559">
    <property type="entry name" value="PRK07231.1"/>
    <property type="match status" value="1"/>
</dbReference>
<feature type="domain" description="Ketoreductase" evidence="2">
    <location>
        <begin position="5"/>
        <end position="189"/>
    </location>
</feature>
<evidence type="ECO:0000256" key="1">
    <source>
        <dbReference type="ARBA" id="ARBA00006484"/>
    </source>
</evidence>
<proteinExistence type="inferred from homology"/>
<dbReference type="SMART" id="SM00822">
    <property type="entry name" value="PKS_KR"/>
    <property type="match status" value="1"/>
</dbReference>
<dbReference type="Gene3D" id="3.40.50.720">
    <property type="entry name" value="NAD(P)-binding Rossmann-like Domain"/>
    <property type="match status" value="1"/>
</dbReference>
<dbReference type="GO" id="GO:0030497">
    <property type="term" value="P:fatty acid elongation"/>
    <property type="evidence" value="ECO:0007669"/>
    <property type="project" value="TreeGrafter"/>
</dbReference>
<sequence>MSTQETVFVTGGASGIGLAIVEAVLENGWRAMVVDRDERSLAQCREALKASGELVRFVQLDIADEAAVVQAVERCEAEFGPITGLVNSAGIARDQFCLDTGANDFRRILDVNVVGSFVVSREIAKRMRERGRGSIVNIASVSGIRGNVGRVAYGASKGAVIMMTQVMAVELAESGIRVNAVAPGPIETPLVKEVHTDEIRAEWLSRVPQKRYGKPSEIASMAVFLLDHAKAGFVTGQTMCVDGGFTAAGLMGR</sequence>
<gene>
    <name evidence="3" type="ORF">BB934_16545</name>
</gene>
<organism evidence="3">
    <name type="scientific">Microvirga ossetica</name>
    <dbReference type="NCBI Taxonomy" id="1882682"/>
    <lineage>
        <taxon>Bacteria</taxon>
        <taxon>Pseudomonadati</taxon>
        <taxon>Pseudomonadota</taxon>
        <taxon>Alphaproteobacteria</taxon>
        <taxon>Hyphomicrobiales</taxon>
        <taxon>Methylobacteriaceae</taxon>
        <taxon>Microvirga</taxon>
    </lineage>
</organism>
<comment type="similarity">
    <text evidence="1">Belongs to the short-chain dehydrogenases/reductases (SDR) family.</text>
</comment>
<dbReference type="PRINTS" id="PR00081">
    <property type="entry name" value="GDHRDH"/>
</dbReference>
<dbReference type="InterPro" id="IPR036291">
    <property type="entry name" value="NAD(P)-bd_dom_sf"/>
</dbReference>
<dbReference type="Pfam" id="PF13561">
    <property type="entry name" value="adh_short_C2"/>
    <property type="match status" value="1"/>
</dbReference>